<feature type="chain" id="PRO_5043384421" evidence="1">
    <location>
        <begin position="20"/>
        <end position="169"/>
    </location>
</feature>
<dbReference type="InterPro" id="IPR045469">
    <property type="entry name" value="Nis1"/>
</dbReference>
<comment type="caution">
    <text evidence="2">The sequence shown here is derived from an EMBL/GenBank/DDBJ whole genome shotgun (WGS) entry which is preliminary data.</text>
</comment>
<keyword evidence="1" id="KW-0732">Signal</keyword>
<proteinExistence type="predicted"/>
<sequence length="169" mass="18047">MRVSTFISAAICLFSVAEANVSDLTIPAVIRVGVPFVANYTYPMMQPRDAAIIWGVTAPGSQVGEMGGYGHVGVTNIHSDDVVPSDGRNYFMQIQKGLMIPYGTYGQGGPLVIQAAIIGYIGAAGNLFIQTRYWNVNTTLDGESSVEQILDVEELRTSGVWPKNGISGS</sequence>
<accession>A0AAV9GSR8</accession>
<name>A0AAV9GSR8_9PEZI</name>
<dbReference type="Pfam" id="PF19271">
    <property type="entry name" value="Nis1"/>
    <property type="match status" value="1"/>
</dbReference>
<reference evidence="2" key="2">
    <citation type="submission" date="2023-05" db="EMBL/GenBank/DDBJ databases">
        <authorList>
            <consortium name="Lawrence Berkeley National Laboratory"/>
            <person name="Steindorff A."/>
            <person name="Hensen N."/>
            <person name="Bonometti L."/>
            <person name="Westerberg I."/>
            <person name="Brannstrom I.O."/>
            <person name="Guillou S."/>
            <person name="Cros-Aarteil S."/>
            <person name="Calhoun S."/>
            <person name="Haridas S."/>
            <person name="Kuo A."/>
            <person name="Mondo S."/>
            <person name="Pangilinan J."/>
            <person name="Riley R."/>
            <person name="Labutti K."/>
            <person name="Andreopoulos B."/>
            <person name="Lipzen A."/>
            <person name="Chen C."/>
            <person name="Yanf M."/>
            <person name="Daum C."/>
            <person name="Ng V."/>
            <person name="Clum A."/>
            <person name="Ohm R."/>
            <person name="Martin F."/>
            <person name="Silar P."/>
            <person name="Natvig D."/>
            <person name="Lalanne C."/>
            <person name="Gautier V."/>
            <person name="Ament-Velasquez S.L."/>
            <person name="Kruys A."/>
            <person name="Hutchinson M.I."/>
            <person name="Powell A.J."/>
            <person name="Barry K."/>
            <person name="Miller A.N."/>
            <person name="Grigoriev I.V."/>
            <person name="Debuchy R."/>
            <person name="Gladieux P."/>
            <person name="Thoren M.H."/>
            <person name="Johannesson H."/>
        </authorList>
    </citation>
    <scope>NUCLEOTIDE SEQUENCE</scope>
    <source>
        <strain evidence="2">PSN243</strain>
    </source>
</reference>
<feature type="signal peptide" evidence="1">
    <location>
        <begin position="1"/>
        <end position="19"/>
    </location>
</feature>
<organism evidence="2 3">
    <name type="scientific">Podospora aff. communis PSN243</name>
    <dbReference type="NCBI Taxonomy" id="3040156"/>
    <lineage>
        <taxon>Eukaryota</taxon>
        <taxon>Fungi</taxon>
        <taxon>Dikarya</taxon>
        <taxon>Ascomycota</taxon>
        <taxon>Pezizomycotina</taxon>
        <taxon>Sordariomycetes</taxon>
        <taxon>Sordariomycetidae</taxon>
        <taxon>Sordariales</taxon>
        <taxon>Podosporaceae</taxon>
        <taxon>Podospora</taxon>
    </lineage>
</organism>
<reference evidence="2" key="1">
    <citation type="journal article" date="2023" name="Mol. Phylogenet. Evol.">
        <title>Genome-scale phylogeny and comparative genomics of the fungal order Sordariales.</title>
        <authorList>
            <person name="Hensen N."/>
            <person name="Bonometti L."/>
            <person name="Westerberg I."/>
            <person name="Brannstrom I.O."/>
            <person name="Guillou S."/>
            <person name="Cros-Aarteil S."/>
            <person name="Calhoun S."/>
            <person name="Haridas S."/>
            <person name="Kuo A."/>
            <person name="Mondo S."/>
            <person name="Pangilinan J."/>
            <person name="Riley R."/>
            <person name="LaButti K."/>
            <person name="Andreopoulos B."/>
            <person name="Lipzen A."/>
            <person name="Chen C."/>
            <person name="Yan M."/>
            <person name="Daum C."/>
            <person name="Ng V."/>
            <person name="Clum A."/>
            <person name="Steindorff A."/>
            <person name="Ohm R.A."/>
            <person name="Martin F."/>
            <person name="Silar P."/>
            <person name="Natvig D.O."/>
            <person name="Lalanne C."/>
            <person name="Gautier V."/>
            <person name="Ament-Velasquez S.L."/>
            <person name="Kruys A."/>
            <person name="Hutchinson M.I."/>
            <person name="Powell A.J."/>
            <person name="Barry K."/>
            <person name="Miller A.N."/>
            <person name="Grigoriev I.V."/>
            <person name="Debuchy R."/>
            <person name="Gladieux P."/>
            <person name="Hiltunen Thoren M."/>
            <person name="Johannesson H."/>
        </authorList>
    </citation>
    <scope>NUCLEOTIDE SEQUENCE</scope>
    <source>
        <strain evidence="2">PSN243</strain>
    </source>
</reference>
<dbReference type="Proteomes" id="UP001321760">
    <property type="component" value="Unassembled WGS sequence"/>
</dbReference>
<keyword evidence="3" id="KW-1185">Reference proteome</keyword>
<evidence type="ECO:0000256" key="1">
    <source>
        <dbReference type="SAM" id="SignalP"/>
    </source>
</evidence>
<evidence type="ECO:0000313" key="2">
    <source>
        <dbReference type="EMBL" id="KAK4450605.1"/>
    </source>
</evidence>
<gene>
    <name evidence="2" type="ORF">QBC34DRAFT_402930</name>
</gene>
<protein>
    <submittedName>
        <fullName evidence="2">Uncharacterized protein</fullName>
    </submittedName>
</protein>
<evidence type="ECO:0000313" key="3">
    <source>
        <dbReference type="Proteomes" id="UP001321760"/>
    </source>
</evidence>
<dbReference type="EMBL" id="MU865932">
    <property type="protein sequence ID" value="KAK4450605.1"/>
    <property type="molecule type" value="Genomic_DNA"/>
</dbReference>
<dbReference type="AlphaFoldDB" id="A0AAV9GSR8"/>